<evidence type="ECO:0000313" key="6">
    <source>
        <dbReference type="Proteomes" id="UP000237823"/>
    </source>
</evidence>
<dbReference type="AlphaFoldDB" id="A0A238AUL8"/>
<organism evidence="1 8">
    <name type="scientific">Acinetobacter baumannii</name>
    <dbReference type="NCBI Taxonomy" id="470"/>
    <lineage>
        <taxon>Bacteria</taxon>
        <taxon>Pseudomonadati</taxon>
        <taxon>Pseudomonadota</taxon>
        <taxon>Gammaproteobacteria</taxon>
        <taxon>Moraxellales</taxon>
        <taxon>Moraxellaceae</taxon>
        <taxon>Acinetobacter</taxon>
        <taxon>Acinetobacter calcoaceticus/baumannii complex</taxon>
    </lineage>
</organism>
<evidence type="ECO:0000313" key="1">
    <source>
        <dbReference type="EMBL" id="MBD0221304.1"/>
    </source>
</evidence>
<dbReference type="EMBL" id="JACSVK010000047">
    <property type="protein sequence ID" value="MBD0221304.1"/>
    <property type="molecule type" value="Genomic_DNA"/>
</dbReference>
<name>A0A238AUL8_ACIBA</name>
<evidence type="ECO:0000313" key="8">
    <source>
        <dbReference type="Proteomes" id="UP000634608"/>
    </source>
</evidence>
<dbReference type="EMBL" id="CP061525">
    <property type="protein sequence ID" value="QNV23556.1"/>
    <property type="molecule type" value="Genomic_DNA"/>
</dbReference>
<dbReference type="Proteomes" id="UP000516419">
    <property type="component" value="Chromosome"/>
</dbReference>
<accession>A0A238AUL8</accession>
<dbReference type="KEGG" id="abw:BL01_15970"/>
<dbReference type="Proteomes" id="UP000237823">
    <property type="component" value="Unassembled WGS sequence"/>
</dbReference>
<reference evidence="4 6" key="1">
    <citation type="submission" date="2017-04" db="EMBL/GenBank/DDBJ databases">
        <title>Comparison of Acinetobacter baumannii whole genome sequences from two major hospitals in Kuwait.</title>
        <authorList>
            <person name="Nasser K."/>
            <person name="Habibi N."/>
            <person name="Khan M.W."/>
            <person name="Purohit P."/>
            <person name="Al-Obaid I."/>
            <person name="Dhar R."/>
            <person name="Al-Fouzan W."/>
            <person name="Mustafa A.S."/>
        </authorList>
    </citation>
    <scope>NUCLEOTIDE SEQUENCE [LARGE SCALE GENOMIC DNA]</scope>
    <source>
        <strain evidence="4 6">KUFAR57</strain>
    </source>
</reference>
<dbReference type="EMBL" id="NEPB01000041">
    <property type="protein sequence ID" value="PRN32319.1"/>
    <property type="molecule type" value="Genomic_DNA"/>
</dbReference>
<dbReference type="STRING" id="1096995.BJAB07104_01876"/>
<dbReference type="EMBL" id="VMBB01000022">
    <property type="protein sequence ID" value="MDR8261677.1"/>
    <property type="molecule type" value="Genomic_DNA"/>
</dbReference>
<evidence type="ECO:0000313" key="4">
    <source>
        <dbReference type="EMBL" id="PRN32319.1"/>
    </source>
</evidence>
<reference evidence="2" key="2">
    <citation type="submission" date="2019-07" db="EMBL/GenBank/DDBJ databases">
        <title>Biological characteristics of mucoid Acinetobacter baumannii from a general hospital in China.</title>
        <authorList>
            <person name="Hua X."/>
            <person name="Yu Y."/>
        </authorList>
    </citation>
    <scope>NUCLEOTIDE SEQUENCE [LARGE SCALE GENOMIC DNA]</scope>
    <source>
        <strain evidence="2">N41</strain>
        <strain evidence="3">N8</strain>
    </source>
</reference>
<reference evidence="5 7" key="4">
    <citation type="submission" date="2020-09" db="EMBL/GenBank/DDBJ databases">
        <title>Carbapenem-Resistant Acinetobacter baumannii devoid of typical resistance factors.</title>
        <authorList>
            <person name="Hoffmann M."/>
            <person name="Luo Y."/>
            <person name="Strain E."/>
            <person name="Rand H."/>
            <person name="Javkar K.G."/>
        </authorList>
    </citation>
    <scope>NUCLEOTIDE SEQUENCE [LARGE SCALE GENOMIC DNA]</scope>
    <source>
        <strain evidence="5 7">CFSAN093705</strain>
    </source>
</reference>
<dbReference type="Proteomes" id="UP000634608">
    <property type="component" value="Unassembled WGS sequence"/>
</dbReference>
<evidence type="ECO:0000313" key="7">
    <source>
        <dbReference type="Proteomes" id="UP000516419"/>
    </source>
</evidence>
<gene>
    <name evidence="4" type="ORF">B9W25_14925</name>
    <name evidence="3" type="ORF">FPK63_15825</name>
    <name evidence="2" type="ORF">FPK87_14560</name>
    <name evidence="5" type="ORF">FQZ18_09570</name>
    <name evidence="1" type="ORF">IAG11_15520</name>
</gene>
<evidence type="ECO:0000313" key="3">
    <source>
        <dbReference type="EMBL" id="MDR8432537.1"/>
    </source>
</evidence>
<dbReference type="EMBL" id="VMAF01000028">
    <property type="protein sequence ID" value="MDR8432537.1"/>
    <property type="molecule type" value="Genomic_DNA"/>
</dbReference>
<reference evidence="1" key="3">
    <citation type="submission" date="2020-08" db="EMBL/GenBank/DDBJ databases">
        <title>Diversity of carbapenem-resistant Acinetobacter baumannii and bacteriophage-mediated spread of the Oxa23 carbapenemase.</title>
        <authorList>
            <person name="Abouelfetouh A."/>
            <person name="Mattock J."/>
            <person name="Turner D."/>
            <person name="Li E."/>
            <person name="Evans B.A."/>
        </authorList>
    </citation>
    <scope>NUCLEOTIDE SEQUENCE</scope>
    <source>
        <strain evidence="1">A86</strain>
    </source>
</reference>
<evidence type="ECO:0000313" key="5">
    <source>
        <dbReference type="EMBL" id="QNV23556.1"/>
    </source>
</evidence>
<dbReference type="RefSeq" id="WP_000312355.1">
    <property type="nucleotide sequence ID" value="NZ_AP025531.1"/>
</dbReference>
<sequence length="82" mass="9293">MAWKFIKLDKVVSQKECNNFLEKEENKKLLKLLRIQKTCADGAITLKLYPKEGVLIEDALGVAYALIGLMVANYLQIDAHDI</sequence>
<protein>
    <submittedName>
        <fullName evidence="1">Uncharacterized protein</fullName>
    </submittedName>
</protein>
<evidence type="ECO:0000313" key="2">
    <source>
        <dbReference type="EMBL" id="MDR8261677.1"/>
    </source>
</evidence>
<proteinExistence type="predicted"/>